<feature type="non-terminal residue" evidence="2">
    <location>
        <position position="101"/>
    </location>
</feature>
<feature type="region of interest" description="Disordered" evidence="1">
    <location>
        <begin position="1"/>
        <end position="21"/>
    </location>
</feature>
<evidence type="ECO:0000313" key="2">
    <source>
        <dbReference type="EMBL" id="KAG8550466.1"/>
    </source>
</evidence>
<dbReference type="EMBL" id="WNYA01000051">
    <property type="protein sequence ID" value="KAG8550466.1"/>
    <property type="molecule type" value="Genomic_DNA"/>
</dbReference>
<feature type="region of interest" description="Disordered" evidence="1">
    <location>
        <begin position="54"/>
        <end position="101"/>
    </location>
</feature>
<evidence type="ECO:0000313" key="3">
    <source>
        <dbReference type="Proteomes" id="UP000824782"/>
    </source>
</evidence>
<keyword evidence="3" id="KW-1185">Reference proteome</keyword>
<feature type="compositionally biased region" description="Basic and acidic residues" evidence="1">
    <location>
        <begin position="12"/>
        <end position="21"/>
    </location>
</feature>
<sequence>RDKTTKFMKNSETPHPEIRDPEGGLLWAQPWWVLGDGLLRSGLWAPIYSPEALQREQRSAGAGAGDGGTKRRQMDPAAENPSTTRFREYLRIRSVQPEPDY</sequence>
<proteinExistence type="predicted"/>
<organism evidence="2 3">
    <name type="scientific">Engystomops pustulosus</name>
    <name type="common">Tungara frog</name>
    <name type="synonym">Physalaemus pustulosus</name>
    <dbReference type="NCBI Taxonomy" id="76066"/>
    <lineage>
        <taxon>Eukaryota</taxon>
        <taxon>Metazoa</taxon>
        <taxon>Chordata</taxon>
        <taxon>Craniata</taxon>
        <taxon>Vertebrata</taxon>
        <taxon>Euteleostomi</taxon>
        <taxon>Amphibia</taxon>
        <taxon>Batrachia</taxon>
        <taxon>Anura</taxon>
        <taxon>Neobatrachia</taxon>
        <taxon>Hyloidea</taxon>
        <taxon>Leptodactylidae</taxon>
        <taxon>Leiuperinae</taxon>
        <taxon>Engystomops</taxon>
    </lineage>
</organism>
<gene>
    <name evidence="2" type="ORF">GDO81_025401</name>
</gene>
<comment type="caution">
    <text evidence="2">The sequence shown here is derived from an EMBL/GenBank/DDBJ whole genome shotgun (WGS) entry which is preliminary data.</text>
</comment>
<accession>A0AAV6ZN40</accession>
<dbReference type="Proteomes" id="UP000824782">
    <property type="component" value="Unassembled WGS sequence"/>
</dbReference>
<feature type="non-terminal residue" evidence="2">
    <location>
        <position position="1"/>
    </location>
</feature>
<protein>
    <submittedName>
        <fullName evidence="2">Uncharacterized protein</fullName>
    </submittedName>
</protein>
<name>A0AAV6ZN40_ENGPU</name>
<evidence type="ECO:0000256" key="1">
    <source>
        <dbReference type="SAM" id="MobiDB-lite"/>
    </source>
</evidence>
<reference evidence="2" key="1">
    <citation type="thesis" date="2020" institute="ProQuest LLC" country="789 East Eisenhower Parkway, Ann Arbor, MI, USA">
        <title>Comparative Genomics and Chromosome Evolution.</title>
        <authorList>
            <person name="Mudd A.B."/>
        </authorList>
    </citation>
    <scope>NUCLEOTIDE SEQUENCE</scope>
    <source>
        <strain evidence="2">237g6f4</strain>
        <tissue evidence="2">Blood</tissue>
    </source>
</reference>
<dbReference type="AlphaFoldDB" id="A0AAV6ZN40"/>